<evidence type="ECO:0000256" key="1">
    <source>
        <dbReference type="SAM" id="Phobius"/>
    </source>
</evidence>
<dbReference type="Proteomes" id="UP000601768">
    <property type="component" value="Unassembled WGS sequence"/>
</dbReference>
<evidence type="ECO:0000313" key="3">
    <source>
        <dbReference type="Proteomes" id="UP000601768"/>
    </source>
</evidence>
<keyword evidence="1" id="KW-0812">Transmembrane</keyword>
<keyword evidence="3" id="KW-1185">Reference proteome</keyword>
<organism evidence="2 3">
    <name type="scientific">Neptunicella marina</name>
    <dbReference type="NCBI Taxonomy" id="2125989"/>
    <lineage>
        <taxon>Bacteria</taxon>
        <taxon>Pseudomonadati</taxon>
        <taxon>Pseudomonadota</taxon>
        <taxon>Gammaproteobacteria</taxon>
        <taxon>Alteromonadales</taxon>
        <taxon>Alteromonadaceae</taxon>
        <taxon>Neptunicella</taxon>
    </lineage>
</organism>
<dbReference type="RefSeq" id="WP_186507697.1">
    <property type="nucleotide sequence ID" value="NZ_JACNEP010000014.1"/>
</dbReference>
<dbReference type="EMBL" id="JACNEP010000014">
    <property type="protein sequence ID" value="MBC3767180.1"/>
    <property type="molecule type" value="Genomic_DNA"/>
</dbReference>
<name>A0A8J6M0D3_9ALTE</name>
<protein>
    <submittedName>
        <fullName evidence="2">Uncharacterized protein</fullName>
    </submittedName>
</protein>
<reference evidence="2" key="1">
    <citation type="journal article" date="2018" name="Int. J. Syst. Evol. Microbiol.">
        <title>Neptunicella marina gen. nov., sp. nov., isolated from surface seawater.</title>
        <authorList>
            <person name="Liu X."/>
            <person name="Lai Q."/>
            <person name="Du Y."/>
            <person name="Zhang X."/>
            <person name="Liu Z."/>
            <person name="Sun F."/>
            <person name="Shao Z."/>
        </authorList>
    </citation>
    <scope>NUCLEOTIDE SEQUENCE</scope>
    <source>
        <strain evidence="2">S27-2</strain>
    </source>
</reference>
<dbReference type="AlphaFoldDB" id="A0A8J6M0D3"/>
<reference evidence="2" key="2">
    <citation type="submission" date="2020-08" db="EMBL/GenBank/DDBJ databases">
        <authorList>
            <person name="Lai Q."/>
        </authorList>
    </citation>
    <scope>NUCLEOTIDE SEQUENCE</scope>
    <source>
        <strain evidence="2">S27-2</strain>
    </source>
</reference>
<keyword evidence="1" id="KW-0472">Membrane</keyword>
<sequence length="62" mass="7031">MKKYLTKNFSLAMGVGAGTAIYQYFVNSTDAFDFYKPVFIALVTFVLLSIYSAVKYQKQNSQ</sequence>
<proteinExistence type="predicted"/>
<feature type="transmembrane region" description="Helical" evidence="1">
    <location>
        <begin position="38"/>
        <end position="54"/>
    </location>
</feature>
<evidence type="ECO:0000313" key="2">
    <source>
        <dbReference type="EMBL" id="MBC3767180.1"/>
    </source>
</evidence>
<feature type="transmembrane region" description="Helical" evidence="1">
    <location>
        <begin position="9"/>
        <end position="26"/>
    </location>
</feature>
<gene>
    <name evidence="2" type="ORF">H8B19_14965</name>
</gene>
<keyword evidence="1" id="KW-1133">Transmembrane helix</keyword>
<comment type="caution">
    <text evidence="2">The sequence shown here is derived from an EMBL/GenBank/DDBJ whole genome shotgun (WGS) entry which is preliminary data.</text>
</comment>
<accession>A0A8J6M0D3</accession>